<accession>A0A8S2H3D9</accession>
<sequence length="762" mass="88432">MESINEMVRGMYKDMVQFLQTDLLLDQSDLQAKGERTFANDCLKDGGELKGLTNGVGYEEVREYTSRGQHRLRYYFLTKCYSVYSKRVILKQIGKQVIQPDIVIMNSCLWDISRYGVKSMKQYKQNFIIFLKKLRRFLPNALLIWLSALPVFISVSRTSKGGVMIKSAEWVRPILPGLIRDANRYCREKCPLYGVLYIDLYKHFYQLLHLRKVDGIHWCSVGHRIITEIIINHLKAFWFGTDKFNCSKLKMELSININEFKKQLNNYRYQPDEEEEDVDSFSNNDEYIPPLMDRDWRKIDVISLKRKQLSIEINNNNNHFDRNDNQVIIKEYETSVNNSHSDIEVQQVKQVFEQFKLLLAARKKRLKHFGWYNKNKRMKNDGGGGGDNNDDDADQIQEYLNYMATLLIVSPQHSPSFNKDNNNVNEHMSFSDTCSDDNDENVSIPTSNEPCISIIPLYIDHYFPFQPLSDIVAVNQCIKENSFREYNNDDDFDRINLTSYIHSVDETFSKRNNKIKQNDLLSNNNNNFSFSFNQLNENEISNSIGEHLATSDKIQSSLTNENNKNNVMSYIHCEQNELIRQNDIDDINRLQANSVIKRISQSPPPSFIKFKISDDALVMNNVATTTCFSVYKHNDSNDCLTINTAESLPSQHIGISDNSSETLLPSVEVQEIITEIIVNDLQPRLQSNEVFSPTWVDDRETISAPNTLQTYQIEEQICSIFSDNVVLLLSDDDEVKDDSIEVIQVVDRTDMMILPVYLIERH</sequence>
<evidence type="ECO:0000313" key="2">
    <source>
        <dbReference type="EMBL" id="CAF0804369.1"/>
    </source>
</evidence>
<name>A0A8S2H3D9_9BILA</name>
<dbReference type="AlphaFoldDB" id="A0A8S2H3D9"/>
<dbReference type="InterPro" id="IPR036514">
    <property type="entry name" value="SGNH_hydro_sf"/>
</dbReference>
<proteinExistence type="inferred from homology"/>
<dbReference type="Proteomes" id="UP000677228">
    <property type="component" value="Unassembled WGS sequence"/>
</dbReference>
<comment type="similarity">
    <text evidence="1">Belongs to the PC-esterase family.</text>
</comment>
<dbReference type="PANTHER" id="PTHR14469:SF0">
    <property type="entry name" value="FAMILY WITH SEQUENCE SIMILARITY 113"/>
    <property type="match status" value="1"/>
</dbReference>
<gene>
    <name evidence="2" type="ORF">OVA965_LOCUS4819</name>
    <name evidence="3" type="ORF">TMI583_LOCUS4818</name>
</gene>
<evidence type="ECO:0000313" key="3">
    <source>
        <dbReference type="EMBL" id="CAF3587971.1"/>
    </source>
</evidence>
<evidence type="ECO:0000256" key="1">
    <source>
        <dbReference type="ARBA" id="ARBA00037957"/>
    </source>
</evidence>
<organism evidence="3 4">
    <name type="scientific">Didymodactylos carnosus</name>
    <dbReference type="NCBI Taxonomy" id="1234261"/>
    <lineage>
        <taxon>Eukaryota</taxon>
        <taxon>Metazoa</taxon>
        <taxon>Spiralia</taxon>
        <taxon>Gnathifera</taxon>
        <taxon>Rotifera</taxon>
        <taxon>Eurotatoria</taxon>
        <taxon>Bdelloidea</taxon>
        <taxon>Philodinida</taxon>
        <taxon>Philodinidae</taxon>
        <taxon>Didymodactylos</taxon>
    </lineage>
</organism>
<reference evidence="3" key="1">
    <citation type="submission" date="2021-02" db="EMBL/GenBank/DDBJ databases">
        <authorList>
            <person name="Nowell W R."/>
        </authorList>
    </citation>
    <scope>NUCLEOTIDE SEQUENCE</scope>
</reference>
<dbReference type="Gene3D" id="3.40.50.1110">
    <property type="entry name" value="SGNH hydrolase"/>
    <property type="match status" value="1"/>
</dbReference>
<dbReference type="EMBL" id="CAJNOK010001298">
    <property type="protein sequence ID" value="CAF0804369.1"/>
    <property type="molecule type" value="Genomic_DNA"/>
</dbReference>
<dbReference type="Proteomes" id="UP000682733">
    <property type="component" value="Unassembled WGS sequence"/>
</dbReference>
<dbReference type="SUPFAM" id="SSF52266">
    <property type="entry name" value="SGNH hydrolase"/>
    <property type="match status" value="1"/>
</dbReference>
<evidence type="ECO:0000313" key="4">
    <source>
        <dbReference type="Proteomes" id="UP000682733"/>
    </source>
</evidence>
<protein>
    <submittedName>
        <fullName evidence="3">Uncharacterized protein</fullName>
    </submittedName>
</protein>
<dbReference type="PANTHER" id="PTHR14469">
    <property type="entry name" value="SARCOMA ANTIGEN NY-SAR-23"/>
    <property type="match status" value="1"/>
</dbReference>
<comment type="caution">
    <text evidence="3">The sequence shown here is derived from an EMBL/GenBank/DDBJ whole genome shotgun (WGS) entry which is preliminary data.</text>
</comment>
<dbReference type="EMBL" id="CAJOBA010001299">
    <property type="protein sequence ID" value="CAF3587971.1"/>
    <property type="molecule type" value="Genomic_DNA"/>
</dbReference>